<feature type="coiled-coil region" evidence="5">
    <location>
        <begin position="700"/>
        <end position="808"/>
    </location>
</feature>
<proteinExistence type="predicted"/>
<feature type="domain" description="GRIP" evidence="7">
    <location>
        <begin position="1366"/>
        <end position="1416"/>
    </location>
</feature>
<accession>A0A817U2R3</accession>
<comment type="subcellular location">
    <subcellularLocation>
        <location evidence="1">Cytoplasm</location>
    </subcellularLocation>
</comment>
<feature type="coiled-coil region" evidence="5">
    <location>
        <begin position="619"/>
        <end position="653"/>
    </location>
</feature>
<dbReference type="EMBL" id="CAJNYV010000028">
    <property type="protein sequence ID" value="CAF3326349.1"/>
    <property type="molecule type" value="Genomic_DNA"/>
</dbReference>
<feature type="region of interest" description="Disordered" evidence="6">
    <location>
        <begin position="834"/>
        <end position="853"/>
    </location>
</feature>
<dbReference type="PANTHER" id="PTHR18902">
    <property type="entry name" value="NUCLEAR MITOTIC APPARATUS PROTEIN 1-RELATED"/>
    <property type="match status" value="1"/>
</dbReference>
<dbReference type="Proteomes" id="UP000663865">
    <property type="component" value="Unassembled WGS sequence"/>
</dbReference>
<evidence type="ECO:0000313" key="10">
    <source>
        <dbReference type="Proteomes" id="UP000663865"/>
    </source>
</evidence>
<dbReference type="SMART" id="SM00755">
    <property type="entry name" value="Grip"/>
    <property type="match status" value="1"/>
</dbReference>
<gene>
    <name evidence="8" type="ORF">KIK155_LOCUS1066</name>
    <name evidence="9" type="ORF">TOA249_LOCUS4044</name>
</gene>
<feature type="region of interest" description="Disordered" evidence="6">
    <location>
        <begin position="1"/>
        <end position="23"/>
    </location>
</feature>
<sequence>MSDEKTSDEKTAHDEKSATAGKLESMPKEEIIKVVKNQVLLKKKLEIKINELTASNTNFSQIEEQLRQQIEHEQSKYSKLMIDFEQNKIDQLKTQEELNTTHELLARFRLENETLQTSCQNQQVEITNLQNQLTFIQASLTNESQKSLSHSELLSKFISTSIDRLQLPISPSNKFDDEFLQAYTNELNQKQENFKQLFEHIEEEKLHLQQRIEDLEFLNEEVKLDLDDLRLKSINYQQDKKSMEKELDNYRRQIEDFEEQFLELQRESHCNHLQTYENSSKQSSVLTLNQIDENLDEIIDQCMNSMLNQIESNNQHISKASSTSSLLLSSDIPTLLHSIGITNCTDEDFSVPLNFESVLRLSTLLVERCRVLQYILLKNNDMSINSLNDADYYKDCALFVRNDGFEQCKIFVRKQDHIALDTLFERIYVGMNETIKSDEWQIVIEKSDNQKSSSFLRLQFDNFKFVSGEIEQNLIRLRSRHDDLIKENEEQQNKISLLEQRLYSNHSYEQLKEHQAQLEEQLAKQCEKTIQLESILTQENIDKIKVDQLKQIELSYNELQQKYHIVKQLEEHIQQLNQNLNDKELELQHQHNLFDRLKKDYDNQHLQLLERDENIHSLKFQLEQDEKSKESLIEKYQNQMNQFRNDLEQQKLTLINAAQHQDELYSFKSKQQNELNDLVQTKINENKQLDNDLKQNHEIILEKNKQIDHYQKQLNLLNVELDQFKIKSHETKEEKNKLINEIDSLMNQVTNLEKEKLELIQNIDNIKQQLERNDLTTDQDKLQLRQTIENLQHELDSNKIHIQDVQLNQSNNKSESNQANLNDHHESELEHVQHNQVLNNTNDKSRKSAFDSEENIQELKEKYHKMKVLLTRLKRELQEKNQHQPKQSLIDLELADYEKTINNLKDELMNKDKEIQDLHEELSNSTDKYACLKIENKNLEQQNQQIEQRANKFKALLDLAKKELQTAKNIELQRHYNDDHVRVLLEKLQNDFDNNKILITELQNEKQHLIEKLNNQNETSQRTINLLEQNLSIVKHDLDIAKQDNDTLEDDFNSYKIRAQSVLKQHQMNQRERLPSVVDKQVELEETIEKLNTTVREANDRILALICENDILQKEQERLIEFQAKLINEPKKREQDLRKQHKLEIDKIENEYLQRINDIDDKLKSAILLNETLSTVYKEQIVSMESDYEHSISTLKNELETTRQELEQLKIRIDLLRQTNIDNEKLTSNTESSQIGINNHSNRDDTLACSTCERQQGEEFESASVEHQLSHIPTKTLDNASIDTSSTMENTTTTTLSSANDKSLDISFEKIEFERQRLEEELHTTKIRLLDTAELLNESELNNARLDQQVTVLKDEIRRIERNMDRAESISNLEYLKNIIVKFFILKSTDERLQLIPVLVTMLKLSPDEQAQLVRVANLSTTFDENLRSNESQAAQITNNNVNSPSWSSYLNIW</sequence>
<evidence type="ECO:0000256" key="4">
    <source>
        <dbReference type="ARBA" id="ARBA00023054"/>
    </source>
</evidence>
<evidence type="ECO:0000256" key="1">
    <source>
        <dbReference type="ARBA" id="ARBA00004496"/>
    </source>
</evidence>
<keyword evidence="2" id="KW-0963">Cytoplasm</keyword>
<evidence type="ECO:0000256" key="3">
    <source>
        <dbReference type="ARBA" id="ARBA00022553"/>
    </source>
</evidence>
<evidence type="ECO:0000256" key="6">
    <source>
        <dbReference type="SAM" id="MobiDB-lite"/>
    </source>
</evidence>
<protein>
    <recommendedName>
        <fullName evidence="7">GRIP domain-containing protein</fullName>
    </recommendedName>
</protein>
<dbReference type="InterPro" id="IPR000237">
    <property type="entry name" value="GRIP_dom"/>
</dbReference>
<reference evidence="8" key="1">
    <citation type="submission" date="2021-02" db="EMBL/GenBank/DDBJ databases">
        <authorList>
            <person name="Nowell W R."/>
        </authorList>
    </citation>
    <scope>NUCLEOTIDE SEQUENCE</scope>
</reference>
<dbReference type="PANTHER" id="PTHR18902:SF25">
    <property type="entry name" value="GRIP AND COILED-COIL DOMAIN-CONTAINING PROTEIN 2"/>
    <property type="match status" value="1"/>
</dbReference>
<dbReference type="Pfam" id="PF01465">
    <property type="entry name" value="GRIP"/>
    <property type="match status" value="1"/>
</dbReference>
<feature type="coiled-coil region" evidence="5">
    <location>
        <begin position="474"/>
        <end position="593"/>
    </location>
</feature>
<dbReference type="Proteomes" id="UP000663838">
    <property type="component" value="Unassembled WGS sequence"/>
</dbReference>
<dbReference type="InterPro" id="IPR051841">
    <property type="entry name" value="MT-Golgi_org_protein"/>
</dbReference>
<feature type="coiled-coil region" evidence="5">
    <location>
        <begin position="1185"/>
        <end position="1219"/>
    </location>
</feature>
<dbReference type="InterPro" id="IPR032023">
    <property type="entry name" value="GCC2_Rab_bind"/>
</dbReference>
<organism evidence="8 10">
    <name type="scientific">Rotaria socialis</name>
    <dbReference type="NCBI Taxonomy" id="392032"/>
    <lineage>
        <taxon>Eukaryota</taxon>
        <taxon>Metazoa</taxon>
        <taxon>Spiralia</taxon>
        <taxon>Gnathifera</taxon>
        <taxon>Rotifera</taxon>
        <taxon>Eurotatoria</taxon>
        <taxon>Bdelloidea</taxon>
        <taxon>Philodinida</taxon>
        <taxon>Philodinidae</taxon>
        <taxon>Rotaria</taxon>
    </lineage>
</organism>
<dbReference type="EMBL" id="CAJOBS010000150">
    <property type="protein sequence ID" value="CAF4508283.1"/>
    <property type="molecule type" value="Genomic_DNA"/>
</dbReference>
<dbReference type="PROSITE" id="PS50913">
    <property type="entry name" value="GRIP"/>
    <property type="match status" value="1"/>
</dbReference>
<feature type="coiled-coil region" evidence="5">
    <location>
        <begin position="1308"/>
        <end position="1370"/>
    </location>
</feature>
<name>A0A817U2R3_9BILA</name>
<evidence type="ECO:0000259" key="7">
    <source>
        <dbReference type="PROSITE" id="PS50913"/>
    </source>
</evidence>
<keyword evidence="4 5" id="KW-0175">Coiled coil</keyword>
<dbReference type="Pfam" id="PF16704">
    <property type="entry name" value="Rab_bind"/>
    <property type="match status" value="1"/>
</dbReference>
<dbReference type="GO" id="GO:0005737">
    <property type="term" value="C:cytoplasm"/>
    <property type="evidence" value="ECO:0007669"/>
    <property type="project" value="UniProtKB-SubCell"/>
</dbReference>
<feature type="coiled-coil region" evidence="5">
    <location>
        <begin position="180"/>
        <end position="267"/>
    </location>
</feature>
<evidence type="ECO:0000313" key="9">
    <source>
        <dbReference type="EMBL" id="CAF4508283.1"/>
    </source>
</evidence>
<evidence type="ECO:0000256" key="2">
    <source>
        <dbReference type="ARBA" id="ARBA00022490"/>
    </source>
</evidence>
<feature type="compositionally biased region" description="Basic and acidic residues" evidence="6">
    <location>
        <begin position="1"/>
        <end position="17"/>
    </location>
</feature>
<keyword evidence="3" id="KW-0597">Phosphoprotein</keyword>
<evidence type="ECO:0000313" key="8">
    <source>
        <dbReference type="EMBL" id="CAF3326349.1"/>
    </source>
</evidence>
<evidence type="ECO:0000256" key="5">
    <source>
        <dbReference type="SAM" id="Coils"/>
    </source>
</evidence>
<comment type="caution">
    <text evidence="8">The sequence shown here is derived from an EMBL/GenBank/DDBJ whole genome shotgun (WGS) entry which is preliminary data.</text>
</comment>